<gene>
    <name evidence="3" type="ORF">A9Q84_10945</name>
</gene>
<evidence type="ECO:0000256" key="1">
    <source>
        <dbReference type="ARBA" id="ARBA00022729"/>
    </source>
</evidence>
<dbReference type="Pfam" id="PF01551">
    <property type="entry name" value="Peptidase_M23"/>
    <property type="match status" value="1"/>
</dbReference>
<dbReference type="AlphaFoldDB" id="A0A1Y5F7F4"/>
<accession>A0A1Y5F7F4</accession>
<keyword evidence="1" id="KW-0732">Signal</keyword>
<dbReference type="EMBL" id="MAAO01000006">
    <property type="protein sequence ID" value="OUR96846.1"/>
    <property type="molecule type" value="Genomic_DNA"/>
</dbReference>
<dbReference type="Proteomes" id="UP000196531">
    <property type="component" value="Unassembled WGS sequence"/>
</dbReference>
<evidence type="ECO:0000259" key="2">
    <source>
        <dbReference type="Pfam" id="PF01551"/>
    </source>
</evidence>
<dbReference type="Gene3D" id="2.70.70.10">
    <property type="entry name" value="Glucose Permease (Domain IIA)"/>
    <property type="match status" value="1"/>
</dbReference>
<dbReference type="PROSITE" id="PS51257">
    <property type="entry name" value="PROKAR_LIPOPROTEIN"/>
    <property type="match status" value="1"/>
</dbReference>
<comment type="caution">
    <text evidence="3">The sequence shown here is derived from an EMBL/GenBank/DDBJ whole genome shotgun (WGS) entry which is preliminary data.</text>
</comment>
<protein>
    <recommendedName>
        <fullName evidence="2">M23ase beta-sheet core domain-containing protein</fullName>
    </recommendedName>
</protein>
<name>A0A1Y5F7F4_9BACT</name>
<dbReference type="InterPro" id="IPR011055">
    <property type="entry name" value="Dup_hybrid_motif"/>
</dbReference>
<feature type="domain" description="M23ase beta-sheet core" evidence="2">
    <location>
        <begin position="193"/>
        <end position="285"/>
    </location>
</feature>
<sequence>MKRISNILFILILSSSCAFLSKEKKEFDSLQKVTILQAKIFNGKIKKLNLIYPFQTIAAKLFCADREMALGALKNGLRQVFVSSDRHIETGDVICEYRFKVDEVDKSLVVAKLKIENSKYPLRKVRVPKKYAKLSDKAIARWKRETKTLDEVYKNAIVDRKLFQSKFKKPLASKITAIYGSKRVFNDMKHSWHSGIDFRARKKTKIPASNRGKVVLARHHFFTGKTIIIDHGLGIMTMYCHLSSLKVSEGDIVPLGEIIGISGNTGRSSAPHLHWGVRVNGNWVDGFSLLKEGI</sequence>
<dbReference type="PANTHER" id="PTHR21666">
    <property type="entry name" value="PEPTIDASE-RELATED"/>
    <property type="match status" value="1"/>
</dbReference>
<evidence type="ECO:0000313" key="3">
    <source>
        <dbReference type="EMBL" id="OUR96846.1"/>
    </source>
</evidence>
<proteinExistence type="predicted"/>
<reference evidence="4" key="1">
    <citation type="journal article" date="2017" name="Proc. Natl. Acad. Sci. U.S.A.">
        <title>Simulation of Deepwater Horizon oil plume reveals substrate specialization within a complex community of hydrocarbon-degraders.</title>
        <authorList>
            <person name="Hu P."/>
            <person name="Dubinsky E.A."/>
            <person name="Probst A.J."/>
            <person name="Wang J."/>
            <person name="Sieber C.M.K."/>
            <person name="Tom L.M."/>
            <person name="Gardinali P."/>
            <person name="Banfield J.F."/>
            <person name="Atlas R.M."/>
            <person name="Andersen G.L."/>
        </authorList>
    </citation>
    <scope>NUCLEOTIDE SEQUENCE [LARGE SCALE GENOMIC DNA]</scope>
</reference>
<organism evidence="3 4">
    <name type="scientific">Halobacteriovorax marinus</name>
    <dbReference type="NCBI Taxonomy" id="97084"/>
    <lineage>
        <taxon>Bacteria</taxon>
        <taxon>Pseudomonadati</taxon>
        <taxon>Bdellovibrionota</taxon>
        <taxon>Bacteriovoracia</taxon>
        <taxon>Bacteriovoracales</taxon>
        <taxon>Halobacteriovoraceae</taxon>
        <taxon>Halobacteriovorax</taxon>
    </lineage>
</organism>
<dbReference type="PANTHER" id="PTHR21666:SF289">
    <property type="entry name" value="L-ALA--D-GLU ENDOPEPTIDASE"/>
    <property type="match status" value="1"/>
</dbReference>
<dbReference type="SUPFAM" id="SSF51261">
    <property type="entry name" value="Duplicated hybrid motif"/>
    <property type="match status" value="1"/>
</dbReference>
<dbReference type="InterPro" id="IPR050570">
    <property type="entry name" value="Cell_wall_metabolism_enzyme"/>
</dbReference>
<evidence type="ECO:0000313" key="4">
    <source>
        <dbReference type="Proteomes" id="UP000196531"/>
    </source>
</evidence>
<dbReference type="InterPro" id="IPR016047">
    <property type="entry name" value="M23ase_b-sheet_dom"/>
</dbReference>
<dbReference type="GO" id="GO:0004222">
    <property type="term" value="F:metalloendopeptidase activity"/>
    <property type="evidence" value="ECO:0007669"/>
    <property type="project" value="TreeGrafter"/>
</dbReference>
<dbReference type="CDD" id="cd12797">
    <property type="entry name" value="M23_peptidase"/>
    <property type="match status" value="1"/>
</dbReference>